<dbReference type="Proteomes" id="UP000002669">
    <property type="component" value="Unassembled WGS sequence"/>
</dbReference>
<dbReference type="OrthoDB" id="4207073at2759"/>
<dbReference type="eggNOG" id="ENOG502SN2B">
    <property type="taxonomic scope" value="Eukaryota"/>
</dbReference>
<dbReference type="AlphaFoldDB" id="E4V589"/>
<organism evidence="3">
    <name type="scientific">Arthroderma gypseum (strain ATCC MYA-4604 / CBS 118893)</name>
    <name type="common">Microsporum gypseum</name>
    <dbReference type="NCBI Taxonomy" id="535722"/>
    <lineage>
        <taxon>Eukaryota</taxon>
        <taxon>Fungi</taxon>
        <taxon>Dikarya</taxon>
        <taxon>Ascomycota</taxon>
        <taxon>Pezizomycotina</taxon>
        <taxon>Eurotiomycetes</taxon>
        <taxon>Eurotiomycetidae</taxon>
        <taxon>Onygenales</taxon>
        <taxon>Arthrodermataceae</taxon>
        <taxon>Nannizzia</taxon>
    </lineage>
</organism>
<reference evidence="3" key="1">
    <citation type="journal article" date="2012" name="MBio">
        <title>Comparative genome analysis of Trichophyton rubrum and related dermatophytes reveals candidate genes involved in infection.</title>
        <authorList>
            <person name="Martinez D.A."/>
            <person name="Oliver B.G."/>
            <person name="Graeser Y."/>
            <person name="Goldberg J.M."/>
            <person name="Li W."/>
            <person name="Martinez-Rossi N.M."/>
            <person name="Monod M."/>
            <person name="Shelest E."/>
            <person name="Barton R.C."/>
            <person name="Birch E."/>
            <person name="Brakhage A.A."/>
            <person name="Chen Z."/>
            <person name="Gurr S.J."/>
            <person name="Heiman D."/>
            <person name="Heitman J."/>
            <person name="Kosti I."/>
            <person name="Rossi A."/>
            <person name="Saif S."/>
            <person name="Samalova M."/>
            <person name="Saunders C.W."/>
            <person name="Shea T."/>
            <person name="Summerbell R.C."/>
            <person name="Xu J."/>
            <person name="Young S."/>
            <person name="Zeng Q."/>
            <person name="Birren B.W."/>
            <person name="Cuomo C.A."/>
            <person name="White T.C."/>
        </authorList>
    </citation>
    <scope>NUCLEOTIDE SEQUENCE [LARGE SCALE GENOMIC DNA]</scope>
    <source>
        <strain evidence="3">ATCC MYA-4604 / CBS 118893</strain>
    </source>
</reference>
<feature type="region of interest" description="Disordered" evidence="1">
    <location>
        <begin position="223"/>
        <end position="256"/>
    </location>
</feature>
<protein>
    <submittedName>
        <fullName evidence="2">Uncharacterized protein</fullName>
    </submittedName>
</protein>
<dbReference type="InParanoid" id="E4V589"/>
<dbReference type="RefSeq" id="XP_003169998.1">
    <property type="nucleotide sequence ID" value="XM_003169950.1"/>
</dbReference>
<feature type="compositionally biased region" description="Acidic residues" evidence="1">
    <location>
        <begin position="246"/>
        <end position="256"/>
    </location>
</feature>
<gene>
    <name evidence="2" type="ORF">MGYG_08176</name>
</gene>
<dbReference type="OMA" id="DHYLCLW"/>
<evidence type="ECO:0000256" key="1">
    <source>
        <dbReference type="SAM" id="MobiDB-lite"/>
    </source>
</evidence>
<evidence type="ECO:0000313" key="2">
    <source>
        <dbReference type="EMBL" id="EFR05163.1"/>
    </source>
</evidence>
<accession>E4V589</accession>
<dbReference type="GeneID" id="10025233"/>
<name>E4V589_ARTGP</name>
<evidence type="ECO:0000313" key="3">
    <source>
        <dbReference type="Proteomes" id="UP000002669"/>
    </source>
</evidence>
<dbReference type="HOGENOM" id="CLU_079676_0_0_1"/>
<dbReference type="VEuPathDB" id="FungiDB:MGYG_08176"/>
<keyword evidence="3" id="KW-1185">Reference proteome</keyword>
<proteinExistence type="predicted"/>
<dbReference type="EMBL" id="DS989829">
    <property type="protein sequence ID" value="EFR05163.1"/>
    <property type="molecule type" value="Genomic_DNA"/>
</dbReference>
<sequence length="256" mass="29532">MATGEDISEEDRHPWRSNSLMALRAPLLRVWDRYSGSQPDKETNQMVSRLPRQRLDTKEARKQYLTIHADHAIWEPTPFISFTTSARAVQEIVNLRSTKRDAQTIIAINPAVRAAIGLPIIDMGVEMRCYGIPDPYHRNHEYYKDHYLCLWEVTAPEVIGCWEWHELVRNSHWYEEIVIPKTEEHGRRYSGGRDGDGAFRMSSLWNALADTYNGGYSDLGTPFHTDGETSSEDLGLEKESDYYYSDTDDDIEENNA</sequence>